<dbReference type="VEuPathDB" id="VectorBase:GMOY006422"/>
<proteinExistence type="predicted"/>
<dbReference type="EnsemblMetazoa" id="GMOY006422-RA">
    <property type="protein sequence ID" value="GMOY006422-PA"/>
    <property type="gene ID" value="GMOY006422"/>
</dbReference>
<dbReference type="EMBL" id="CCAG010018514">
    <property type="status" value="NOT_ANNOTATED_CDS"/>
    <property type="molecule type" value="Genomic_DNA"/>
</dbReference>
<organism evidence="1 2">
    <name type="scientific">Glossina morsitans morsitans</name>
    <name type="common">Savannah tsetse fly</name>
    <dbReference type="NCBI Taxonomy" id="37546"/>
    <lineage>
        <taxon>Eukaryota</taxon>
        <taxon>Metazoa</taxon>
        <taxon>Ecdysozoa</taxon>
        <taxon>Arthropoda</taxon>
        <taxon>Hexapoda</taxon>
        <taxon>Insecta</taxon>
        <taxon>Pterygota</taxon>
        <taxon>Neoptera</taxon>
        <taxon>Endopterygota</taxon>
        <taxon>Diptera</taxon>
        <taxon>Brachycera</taxon>
        <taxon>Muscomorpha</taxon>
        <taxon>Hippoboscoidea</taxon>
        <taxon>Glossinidae</taxon>
        <taxon>Glossina</taxon>
    </lineage>
</organism>
<reference evidence="1" key="1">
    <citation type="submission" date="2020-05" db="UniProtKB">
        <authorList>
            <consortium name="EnsemblMetazoa"/>
        </authorList>
    </citation>
    <scope>IDENTIFICATION</scope>
    <source>
        <strain evidence="1">Yale</strain>
    </source>
</reference>
<keyword evidence="2" id="KW-1185">Reference proteome</keyword>
<sequence>MVSSQVEELDPIAMLDRLRRAKARRLSIWWSCDIDRKLLGTASSKSFTILLPFILVFSAVDSSASAKVNVSNLEFKVQQDLQ</sequence>
<evidence type="ECO:0000313" key="1">
    <source>
        <dbReference type="EnsemblMetazoa" id="GMOY006422-PA"/>
    </source>
</evidence>
<name>A0A1B0FRB8_GLOMM</name>
<protein>
    <submittedName>
        <fullName evidence="1">Uncharacterized protein</fullName>
    </submittedName>
</protein>
<evidence type="ECO:0000313" key="2">
    <source>
        <dbReference type="Proteomes" id="UP000092444"/>
    </source>
</evidence>
<accession>A0A1B0FRB8</accession>
<dbReference type="Proteomes" id="UP000092444">
    <property type="component" value="Unassembled WGS sequence"/>
</dbReference>
<dbReference type="AlphaFoldDB" id="A0A1B0FRB8"/>